<feature type="transmembrane region" description="Helical" evidence="2">
    <location>
        <begin position="111"/>
        <end position="131"/>
    </location>
</feature>
<feature type="compositionally biased region" description="Basic and acidic residues" evidence="1">
    <location>
        <begin position="273"/>
        <end position="283"/>
    </location>
</feature>
<reference evidence="3" key="1">
    <citation type="submission" date="2021-03" db="EMBL/GenBank/DDBJ databases">
        <title>Streptomyces poriferae sp. nov., a novel marine sponge-derived Actinobacteria species with anti-MRSA activity.</title>
        <authorList>
            <person name="Sandoval-Powers M."/>
            <person name="Kralova S."/>
            <person name="Nguyen G.-S."/>
            <person name="Fawwal D."/>
            <person name="Degnes K."/>
            <person name="Klinkenberg G."/>
            <person name="Sletta H."/>
            <person name="Wentzel A."/>
            <person name="Liles M.R."/>
        </authorList>
    </citation>
    <scope>NUCLEOTIDE SEQUENCE</scope>
    <source>
        <strain evidence="3">DSM 41794</strain>
    </source>
</reference>
<feature type="transmembrane region" description="Helical" evidence="2">
    <location>
        <begin position="86"/>
        <end position="104"/>
    </location>
</feature>
<dbReference type="Proteomes" id="UP000664167">
    <property type="component" value="Unassembled WGS sequence"/>
</dbReference>
<evidence type="ECO:0000256" key="2">
    <source>
        <dbReference type="SAM" id="Phobius"/>
    </source>
</evidence>
<name>A0A939F904_9ACTN</name>
<dbReference type="AlphaFoldDB" id="A0A939F904"/>
<keyword evidence="4" id="KW-1185">Reference proteome</keyword>
<feature type="region of interest" description="Disordered" evidence="1">
    <location>
        <begin position="236"/>
        <end position="283"/>
    </location>
</feature>
<keyword evidence="2" id="KW-1133">Transmembrane helix</keyword>
<dbReference type="RefSeq" id="WP_206963548.1">
    <property type="nucleotide sequence ID" value="NZ_BAAAJJ010000001.1"/>
</dbReference>
<gene>
    <name evidence="3" type="ORF">J0695_20380</name>
</gene>
<feature type="transmembrane region" description="Helical" evidence="2">
    <location>
        <begin position="151"/>
        <end position="179"/>
    </location>
</feature>
<protein>
    <submittedName>
        <fullName evidence="3">Uncharacterized protein</fullName>
    </submittedName>
</protein>
<accession>A0A939F904</accession>
<feature type="transmembrane region" description="Helical" evidence="2">
    <location>
        <begin position="25"/>
        <end position="45"/>
    </location>
</feature>
<dbReference type="EMBL" id="JAFLRJ010000184">
    <property type="protein sequence ID" value="MBO0514138.1"/>
    <property type="molecule type" value="Genomic_DNA"/>
</dbReference>
<evidence type="ECO:0000313" key="3">
    <source>
        <dbReference type="EMBL" id="MBO0514138.1"/>
    </source>
</evidence>
<organism evidence="3 4">
    <name type="scientific">Streptomyces beijiangensis</name>
    <dbReference type="NCBI Taxonomy" id="163361"/>
    <lineage>
        <taxon>Bacteria</taxon>
        <taxon>Bacillati</taxon>
        <taxon>Actinomycetota</taxon>
        <taxon>Actinomycetes</taxon>
        <taxon>Kitasatosporales</taxon>
        <taxon>Streptomycetaceae</taxon>
        <taxon>Streptomyces</taxon>
    </lineage>
</organism>
<evidence type="ECO:0000313" key="4">
    <source>
        <dbReference type="Proteomes" id="UP000664167"/>
    </source>
</evidence>
<sequence length="283" mass="29640">MGRVLRGEWRRVVVDSVREARRRGVPGVSVALFAALAVIVVHGLVQTVAGAEAVRLTGEVRADLPLGQVLLRTPVSLFIAAPELPVWPGLPKLFLAFALAELTLGRTRTLLIAYGTSLAGTLGARVMIALGPDRLGLPPEMAHVLDTGPSAAVVGLFTYVAVVLRAPVLFAVTGGIVVVQSLLKPNLAGREHLIAVSVAIVLAVVRRQRQSAAIKWAADQRGCPSATHSLFWESSSLRGSTEPDAGSAHPSGGGPRARGGGRRMAGRRAARRVGGEDRVPGAR</sequence>
<proteinExistence type="predicted"/>
<keyword evidence="2" id="KW-0472">Membrane</keyword>
<feature type="compositionally biased region" description="Basic residues" evidence="1">
    <location>
        <begin position="259"/>
        <end position="271"/>
    </location>
</feature>
<evidence type="ECO:0000256" key="1">
    <source>
        <dbReference type="SAM" id="MobiDB-lite"/>
    </source>
</evidence>
<comment type="caution">
    <text evidence="3">The sequence shown here is derived from an EMBL/GenBank/DDBJ whole genome shotgun (WGS) entry which is preliminary data.</text>
</comment>
<keyword evidence="2" id="KW-0812">Transmembrane</keyword>